<reference evidence="3 4" key="1">
    <citation type="submission" date="2019-06" db="EMBL/GenBank/DDBJ databases">
        <authorList>
            <person name="Broberg M."/>
        </authorList>
    </citation>
    <scope>NUCLEOTIDE SEQUENCE [LARGE SCALE GENOMIC DNA]</scope>
</reference>
<dbReference type="Proteomes" id="UP000766486">
    <property type="component" value="Unassembled WGS sequence"/>
</dbReference>
<feature type="transmembrane region" description="Helical" evidence="2">
    <location>
        <begin position="363"/>
        <end position="382"/>
    </location>
</feature>
<feature type="transmembrane region" description="Helical" evidence="2">
    <location>
        <begin position="298"/>
        <end position="324"/>
    </location>
</feature>
<evidence type="ECO:0000256" key="2">
    <source>
        <dbReference type="SAM" id="Phobius"/>
    </source>
</evidence>
<protein>
    <recommendedName>
        <fullName evidence="5">Mcm2 3 5 family protein</fullName>
    </recommendedName>
</protein>
<feature type="transmembrane region" description="Helical" evidence="2">
    <location>
        <begin position="253"/>
        <end position="278"/>
    </location>
</feature>
<evidence type="ECO:0000313" key="4">
    <source>
        <dbReference type="Proteomes" id="UP000766486"/>
    </source>
</evidence>
<gene>
    <name evidence="3" type="ORF">CLO192961_LOCUS160814</name>
</gene>
<feature type="compositionally biased region" description="Polar residues" evidence="1">
    <location>
        <begin position="141"/>
        <end position="153"/>
    </location>
</feature>
<comment type="caution">
    <text evidence="3">The sequence shown here is derived from an EMBL/GenBank/DDBJ whole genome shotgun (WGS) entry which is preliminary data.</text>
</comment>
<sequence>MADSNHSNHHPEHGQQQYIDGGDELVSAVSPASAGHVGVVSPLNNFTSISLFSPVGYSPLGGSHDQGHDQGHDMELLEVTGGHGSASASPKTAQVPGERVQASDLGITVFDNSNVHQVPAAHNPSVGGAKSVRAFFGGTPGSSAASTPSNVRSRSPAFAPDMNESSQQAAREAGENPNQQAWLMPPGENSPSATPSQTNSVPGSPRKLGAKSRKLNNSSDDEEEFDDGKFYSGFGVPPSCDSRKDIHIKRSNWLSIIIYILSVYSTIMSGLWLVTAILQPRWGRDISSRKGLSPSTATTLAALAAKSIEMSFVTVFISFLGQVLTRRSLLRNSKGMTLAEITMRNWVIQPGSLITHGETLPEAGLTILGLLSLTATLAATFYTTASDAMVAPKLKFGNWEQTVMEGHIMASYANTLYISETCPSLISKSDKQHGSESCMNIQSSGQSYRDLLNFMDQWQHTYLDNNMDAAVVQVDRPLGTSLYENTTMVASWIETYNSDVEASFKKYNRIINNITMAMPHPGVQSAAKEEFNGILQPDDLGGVGSYSIRAGVVSPTVNVMCVNMNKEELEPLIYTAWPDARTNSTGVGNQLIGASDWTNDFPNYSDDKDFLNRTKVDDIFKWGPKYERRPPYFQLYPSDYNTITNSSMINSEAIYLLGKKPDFSDYTLCELRSWVSPNCSTRFDISGTSGARASSYCEDPQDKDSFLRSYPGDKIASTPAPDWKWVADAWRLSMDINGGVYNNNASNARLLTQLVLSEPKMPTQLPSMAEALAVYIGSTLVTSSIKTPFRHYWDSPKAVLDDPGQLQAFNASIRSQQYTSGHVNDWQAIFYAVLALVFAINLFCLLYLFLRSGLVTDYTEPQNLFALAINSPPSSQLKGSCGGGPEKKDVVVPWRVAYAPSANHYFFEEAADGPRAKYIKVDEGVTTGANLRHLRPQSSYKRLSSSRDWNF</sequence>
<feature type="region of interest" description="Disordered" evidence="1">
    <location>
        <begin position="140"/>
        <end position="228"/>
    </location>
</feature>
<proteinExistence type="predicted"/>
<evidence type="ECO:0008006" key="5">
    <source>
        <dbReference type="Google" id="ProtNLM"/>
    </source>
</evidence>
<feature type="region of interest" description="Disordered" evidence="1">
    <location>
        <begin position="80"/>
        <end position="99"/>
    </location>
</feature>
<feature type="compositionally biased region" description="Polar residues" evidence="1">
    <location>
        <begin position="189"/>
        <end position="202"/>
    </location>
</feature>
<dbReference type="EMBL" id="CABFNS010000732">
    <property type="protein sequence ID" value="VUC25303.1"/>
    <property type="molecule type" value="Genomic_DNA"/>
</dbReference>
<feature type="transmembrane region" description="Helical" evidence="2">
    <location>
        <begin position="828"/>
        <end position="850"/>
    </location>
</feature>
<organism evidence="3 4">
    <name type="scientific">Bionectria ochroleuca</name>
    <name type="common">Gliocladium roseum</name>
    <dbReference type="NCBI Taxonomy" id="29856"/>
    <lineage>
        <taxon>Eukaryota</taxon>
        <taxon>Fungi</taxon>
        <taxon>Dikarya</taxon>
        <taxon>Ascomycota</taxon>
        <taxon>Pezizomycotina</taxon>
        <taxon>Sordariomycetes</taxon>
        <taxon>Hypocreomycetidae</taxon>
        <taxon>Hypocreales</taxon>
        <taxon>Bionectriaceae</taxon>
        <taxon>Clonostachys</taxon>
    </lineage>
</organism>
<evidence type="ECO:0000256" key="1">
    <source>
        <dbReference type="SAM" id="MobiDB-lite"/>
    </source>
</evidence>
<keyword evidence="2" id="KW-0472">Membrane</keyword>
<keyword evidence="4" id="KW-1185">Reference proteome</keyword>
<accession>A0ABY6U2S5</accession>
<keyword evidence="2" id="KW-0812">Transmembrane</keyword>
<evidence type="ECO:0000313" key="3">
    <source>
        <dbReference type="EMBL" id="VUC25303.1"/>
    </source>
</evidence>
<keyword evidence="2" id="KW-1133">Transmembrane helix</keyword>
<name>A0ABY6U2S5_BIOOC</name>